<reference evidence="2 3" key="1">
    <citation type="submission" date="2023-02" db="EMBL/GenBank/DDBJ databases">
        <title>Genome sequence of Sphingobacterium sp. KACC 22765.</title>
        <authorList>
            <person name="Kim S."/>
            <person name="Heo J."/>
            <person name="Kwon S.-W."/>
        </authorList>
    </citation>
    <scope>NUCLEOTIDE SEQUENCE [LARGE SCALE GENOMIC DNA]</scope>
    <source>
        <strain evidence="2 3">KACC 22765</strain>
    </source>
</reference>
<sequence>MDIASKLIDARKRKGLTQQQLADLANITVRTIQRIERGESIPRAYTLKTLRAASKMSIKVRQNTSYETND</sequence>
<dbReference type="EMBL" id="CP117880">
    <property type="protein sequence ID" value="WDF69631.1"/>
    <property type="molecule type" value="Genomic_DNA"/>
</dbReference>
<evidence type="ECO:0000259" key="1">
    <source>
        <dbReference type="PROSITE" id="PS50943"/>
    </source>
</evidence>
<dbReference type="InterPro" id="IPR001387">
    <property type="entry name" value="Cro/C1-type_HTH"/>
</dbReference>
<dbReference type="RefSeq" id="WP_274268344.1">
    <property type="nucleotide sequence ID" value="NZ_CP117880.1"/>
</dbReference>
<dbReference type="PROSITE" id="PS50943">
    <property type="entry name" value="HTH_CROC1"/>
    <property type="match status" value="1"/>
</dbReference>
<dbReference type="SUPFAM" id="SSF47413">
    <property type="entry name" value="lambda repressor-like DNA-binding domains"/>
    <property type="match status" value="1"/>
</dbReference>
<evidence type="ECO:0000313" key="3">
    <source>
        <dbReference type="Proteomes" id="UP001221558"/>
    </source>
</evidence>
<proteinExistence type="predicted"/>
<dbReference type="Gene3D" id="1.10.260.40">
    <property type="entry name" value="lambda repressor-like DNA-binding domains"/>
    <property type="match status" value="1"/>
</dbReference>
<gene>
    <name evidence="2" type="ORF">PQ465_04440</name>
</gene>
<dbReference type="InterPro" id="IPR010982">
    <property type="entry name" value="Lambda_DNA-bd_dom_sf"/>
</dbReference>
<name>A0ABY7WJ62_9SPHI</name>
<evidence type="ECO:0000313" key="2">
    <source>
        <dbReference type="EMBL" id="WDF69631.1"/>
    </source>
</evidence>
<dbReference type="Pfam" id="PF01381">
    <property type="entry name" value="HTH_3"/>
    <property type="match status" value="1"/>
</dbReference>
<accession>A0ABY7WJ62</accession>
<dbReference type="Proteomes" id="UP001221558">
    <property type="component" value="Chromosome"/>
</dbReference>
<feature type="domain" description="HTH cro/C1-type" evidence="1">
    <location>
        <begin position="7"/>
        <end position="61"/>
    </location>
</feature>
<dbReference type="CDD" id="cd00093">
    <property type="entry name" value="HTH_XRE"/>
    <property type="match status" value="1"/>
</dbReference>
<keyword evidence="3" id="KW-1185">Reference proteome</keyword>
<protein>
    <submittedName>
        <fullName evidence="2">Helix-turn-helix transcriptional regulator</fullName>
    </submittedName>
</protein>
<dbReference type="SMART" id="SM00530">
    <property type="entry name" value="HTH_XRE"/>
    <property type="match status" value="1"/>
</dbReference>
<organism evidence="2 3">
    <name type="scientific">Sphingobacterium oryzagri</name>
    <dbReference type="NCBI Taxonomy" id="3025669"/>
    <lineage>
        <taxon>Bacteria</taxon>
        <taxon>Pseudomonadati</taxon>
        <taxon>Bacteroidota</taxon>
        <taxon>Sphingobacteriia</taxon>
        <taxon>Sphingobacteriales</taxon>
        <taxon>Sphingobacteriaceae</taxon>
        <taxon>Sphingobacterium</taxon>
    </lineage>
</organism>